<evidence type="ECO:0000313" key="1">
    <source>
        <dbReference type="EMBL" id="CAK7342736.1"/>
    </source>
</evidence>
<dbReference type="Proteomes" id="UP001314170">
    <property type="component" value="Unassembled WGS sequence"/>
</dbReference>
<comment type="caution">
    <text evidence="1">The sequence shown here is derived from an EMBL/GenBank/DDBJ whole genome shotgun (WGS) entry which is preliminary data.</text>
</comment>
<reference evidence="1 2" key="1">
    <citation type="submission" date="2024-01" db="EMBL/GenBank/DDBJ databases">
        <authorList>
            <person name="Waweru B."/>
        </authorList>
    </citation>
    <scope>NUCLEOTIDE SEQUENCE [LARGE SCALE GENOMIC DNA]</scope>
</reference>
<organism evidence="1 2">
    <name type="scientific">Dovyalis caffra</name>
    <dbReference type="NCBI Taxonomy" id="77055"/>
    <lineage>
        <taxon>Eukaryota</taxon>
        <taxon>Viridiplantae</taxon>
        <taxon>Streptophyta</taxon>
        <taxon>Embryophyta</taxon>
        <taxon>Tracheophyta</taxon>
        <taxon>Spermatophyta</taxon>
        <taxon>Magnoliopsida</taxon>
        <taxon>eudicotyledons</taxon>
        <taxon>Gunneridae</taxon>
        <taxon>Pentapetalae</taxon>
        <taxon>rosids</taxon>
        <taxon>fabids</taxon>
        <taxon>Malpighiales</taxon>
        <taxon>Salicaceae</taxon>
        <taxon>Flacourtieae</taxon>
        <taxon>Dovyalis</taxon>
    </lineage>
</organism>
<sequence>AAFENSRSTRSYVRSSSHCCTSILLPRTRLSIRGRRTTPNYRFSLIIRRKDGKRLGMVEKEDEVVSNNSEAYEIDRGKENDEGFKG</sequence>
<protein>
    <submittedName>
        <fullName evidence="1">Uncharacterized protein</fullName>
    </submittedName>
</protein>
<feature type="non-terminal residue" evidence="1">
    <location>
        <position position="1"/>
    </location>
</feature>
<keyword evidence="2" id="KW-1185">Reference proteome</keyword>
<gene>
    <name evidence="1" type="ORF">DCAF_LOCUS16945</name>
</gene>
<dbReference type="EMBL" id="CAWUPB010001160">
    <property type="protein sequence ID" value="CAK7342736.1"/>
    <property type="molecule type" value="Genomic_DNA"/>
</dbReference>
<name>A0AAV1S1A4_9ROSI</name>
<dbReference type="AlphaFoldDB" id="A0AAV1S1A4"/>
<proteinExistence type="predicted"/>
<evidence type="ECO:0000313" key="2">
    <source>
        <dbReference type="Proteomes" id="UP001314170"/>
    </source>
</evidence>
<accession>A0AAV1S1A4</accession>